<dbReference type="PANTHER" id="PTHR31911">
    <property type="entry name" value="PROTEIN FAM133"/>
    <property type="match status" value="1"/>
</dbReference>
<dbReference type="Ensembl" id="ENSATET00000075114.1">
    <property type="protein sequence ID" value="ENSATEP00000075466.1"/>
    <property type="gene ID" value="ENSATEG00000025670.2"/>
</dbReference>
<evidence type="ECO:0008006" key="5">
    <source>
        <dbReference type="Google" id="ProtNLM"/>
    </source>
</evidence>
<reference evidence="3 4" key="1">
    <citation type="submission" date="2021-04" db="EMBL/GenBank/DDBJ databases">
        <authorList>
            <consortium name="Wellcome Sanger Institute Data Sharing"/>
        </authorList>
    </citation>
    <scope>NUCLEOTIDE SEQUENCE [LARGE SCALE GENOMIC DNA]</scope>
</reference>
<feature type="region of interest" description="Disordered" evidence="2">
    <location>
        <begin position="45"/>
        <end position="163"/>
    </location>
</feature>
<accession>A0AAQ6IL32</accession>
<dbReference type="AlphaFoldDB" id="A0AAQ6IL32"/>
<name>A0AAQ6IL32_ANATE</name>
<gene>
    <name evidence="3" type="primary">FAM133B</name>
</gene>
<dbReference type="PANTHER" id="PTHR31911:SF1">
    <property type="entry name" value="FAMILY WITH SEQUENCE SIMILARITY 133 MEMBER B-RELATED"/>
    <property type="match status" value="1"/>
</dbReference>
<feature type="compositionally biased region" description="Basic residues" evidence="2">
    <location>
        <begin position="101"/>
        <end position="114"/>
    </location>
</feature>
<dbReference type="InterPro" id="IPR026766">
    <property type="entry name" value="Fam133"/>
</dbReference>
<evidence type="ECO:0000256" key="2">
    <source>
        <dbReference type="SAM" id="MobiDB-lite"/>
    </source>
</evidence>
<feature type="compositionally biased region" description="Low complexity" evidence="2">
    <location>
        <begin position="115"/>
        <end position="133"/>
    </location>
</feature>
<dbReference type="GeneTree" id="ENSGT00730000111097"/>
<protein>
    <recommendedName>
        <fullName evidence="5">Family with sequence similarity 133 member B</fullName>
    </recommendedName>
</protein>
<feature type="compositionally biased region" description="Basic and acidic residues" evidence="2">
    <location>
        <begin position="59"/>
        <end position="100"/>
    </location>
</feature>
<comment type="similarity">
    <text evidence="1">Belongs to the FAM133 family.</text>
</comment>
<keyword evidence="4" id="KW-1185">Reference proteome</keyword>
<feature type="region of interest" description="Disordered" evidence="2">
    <location>
        <begin position="252"/>
        <end position="308"/>
    </location>
</feature>
<evidence type="ECO:0000313" key="3">
    <source>
        <dbReference type="Ensembl" id="ENSATEP00000075466.1"/>
    </source>
</evidence>
<organism evidence="3 4">
    <name type="scientific">Anabas testudineus</name>
    <name type="common">Climbing perch</name>
    <name type="synonym">Anthias testudineus</name>
    <dbReference type="NCBI Taxonomy" id="64144"/>
    <lineage>
        <taxon>Eukaryota</taxon>
        <taxon>Metazoa</taxon>
        <taxon>Chordata</taxon>
        <taxon>Craniata</taxon>
        <taxon>Vertebrata</taxon>
        <taxon>Euteleostomi</taxon>
        <taxon>Actinopterygii</taxon>
        <taxon>Neopterygii</taxon>
        <taxon>Teleostei</taxon>
        <taxon>Neoteleostei</taxon>
        <taxon>Acanthomorphata</taxon>
        <taxon>Anabantaria</taxon>
        <taxon>Anabantiformes</taxon>
        <taxon>Anabantoidei</taxon>
        <taxon>Anabantidae</taxon>
        <taxon>Anabas</taxon>
    </lineage>
</organism>
<evidence type="ECO:0000256" key="1">
    <source>
        <dbReference type="ARBA" id="ARBA00009569"/>
    </source>
</evidence>
<dbReference type="Proteomes" id="UP000265040">
    <property type="component" value="Chromosome 11"/>
</dbReference>
<reference evidence="3" key="3">
    <citation type="submission" date="2025-09" db="UniProtKB">
        <authorList>
            <consortium name="Ensembl"/>
        </authorList>
    </citation>
    <scope>IDENTIFICATION</scope>
</reference>
<feature type="compositionally biased region" description="Basic residues" evidence="2">
    <location>
        <begin position="143"/>
        <end position="155"/>
    </location>
</feature>
<proteinExistence type="inferred from homology"/>
<feature type="compositionally biased region" description="Basic residues" evidence="2">
    <location>
        <begin position="262"/>
        <end position="303"/>
    </location>
</feature>
<evidence type="ECO:0000313" key="4">
    <source>
        <dbReference type="Proteomes" id="UP000265040"/>
    </source>
</evidence>
<sequence>MGKRDNRVAYINPIAAARARGPVQNSGPTIQDYLSRPRPTWEELKEQLEKKKKGSRALADFEDKMNEKWRKELAKNREKMLSGNDKDKKTTDKEKEEKKEKKEKKKKEKKKPSRHSSSSSSSSSSDSSSSSPSEYEDEDEKKSVKKKRKRKKSAVRRASDSSEEESDADSKVLLVLIAQLPFLFCLYLNSNRLSICPTTVIASVESKCFCFVLFLRRKRKELRKKGTKKRMTRSAVEKRRLSEVIKAHLQNRQWTPRGKSLNPRRKREVVRKWKKSQTNPKRRGKRSTRNTAEKRRRRQHLSRTRSLTNNRSCSVLLFS</sequence>
<reference evidence="3" key="2">
    <citation type="submission" date="2025-08" db="UniProtKB">
        <authorList>
            <consortium name="Ensembl"/>
        </authorList>
    </citation>
    <scope>IDENTIFICATION</scope>
</reference>